<feature type="region of interest" description="Disordered" evidence="1">
    <location>
        <begin position="1"/>
        <end position="20"/>
    </location>
</feature>
<proteinExistence type="predicted"/>
<organism evidence="2 3">
    <name type="scientific">Pleurodeles waltl</name>
    <name type="common">Iberian ribbed newt</name>
    <dbReference type="NCBI Taxonomy" id="8319"/>
    <lineage>
        <taxon>Eukaryota</taxon>
        <taxon>Metazoa</taxon>
        <taxon>Chordata</taxon>
        <taxon>Craniata</taxon>
        <taxon>Vertebrata</taxon>
        <taxon>Euteleostomi</taxon>
        <taxon>Amphibia</taxon>
        <taxon>Batrachia</taxon>
        <taxon>Caudata</taxon>
        <taxon>Salamandroidea</taxon>
        <taxon>Salamandridae</taxon>
        <taxon>Pleurodelinae</taxon>
        <taxon>Pleurodeles</taxon>
    </lineage>
</organism>
<feature type="region of interest" description="Disordered" evidence="1">
    <location>
        <begin position="36"/>
        <end position="76"/>
    </location>
</feature>
<dbReference type="Proteomes" id="UP001066276">
    <property type="component" value="Chromosome 1_2"/>
</dbReference>
<keyword evidence="3" id="KW-1185">Reference proteome</keyword>
<evidence type="ECO:0000313" key="3">
    <source>
        <dbReference type="Proteomes" id="UP001066276"/>
    </source>
</evidence>
<gene>
    <name evidence="2" type="ORF">NDU88_005998</name>
</gene>
<protein>
    <submittedName>
        <fullName evidence="2">Uncharacterized protein</fullName>
    </submittedName>
</protein>
<evidence type="ECO:0000256" key="1">
    <source>
        <dbReference type="SAM" id="MobiDB-lite"/>
    </source>
</evidence>
<name>A0AAV7WCA4_PLEWA</name>
<comment type="caution">
    <text evidence="2">The sequence shown here is derived from an EMBL/GenBank/DDBJ whole genome shotgun (WGS) entry which is preliminary data.</text>
</comment>
<feature type="compositionally biased region" description="Low complexity" evidence="1">
    <location>
        <begin position="36"/>
        <end position="47"/>
    </location>
</feature>
<dbReference type="AlphaFoldDB" id="A0AAV7WCA4"/>
<sequence length="76" mass="7905">MRAGNGAGAVGGTGAKMESWAAGKWQPAELVLRVSRGRCPGPPSSSVRNHELPSLSRCTRNEMGIVPPLDTGTAFN</sequence>
<evidence type="ECO:0000313" key="2">
    <source>
        <dbReference type="EMBL" id="KAJ1210636.1"/>
    </source>
</evidence>
<accession>A0AAV7WCA4</accession>
<dbReference type="EMBL" id="JANPWB010000002">
    <property type="protein sequence ID" value="KAJ1210636.1"/>
    <property type="molecule type" value="Genomic_DNA"/>
</dbReference>
<reference evidence="2" key="1">
    <citation type="journal article" date="2022" name="bioRxiv">
        <title>Sequencing and chromosome-scale assembly of the giantPleurodeles waltlgenome.</title>
        <authorList>
            <person name="Brown T."/>
            <person name="Elewa A."/>
            <person name="Iarovenko S."/>
            <person name="Subramanian E."/>
            <person name="Araus A.J."/>
            <person name="Petzold A."/>
            <person name="Susuki M."/>
            <person name="Suzuki K.-i.T."/>
            <person name="Hayashi T."/>
            <person name="Toyoda A."/>
            <person name="Oliveira C."/>
            <person name="Osipova E."/>
            <person name="Leigh N.D."/>
            <person name="Simon A."/>
            <person name="Yun M.H."/>
        </authorList>
    </citation>
    <scope>NUCLEOTIDE SEQUENCE</scope>
    <source>
        <strain evidence="2">20211129_DDA</strain>
        <tissue evidence="2">Liver</tissue>
    </source>
</reference>
<feature type="compositionally biased region" description="Gly residues" evidence="1">
    <location>
        <begin position="1"/>
        <end position="14"/>
    </location>
</feature>